<evidence type="ECO:0000313" key="3">
    <source>
        <dbReference type="Proteomes" id="UP000238982"/>
    </source>
</evidence>
<gene>
    <name evidence="2" type="ORF">C6Q15_02640</name>
</gene>
<reference evidence="2 3" key="1">
    <citation type="submission" date="2018-03" db="EMBL/GenBank/DDBJ databases">
        <authorList>
            <person name="Keele B.F."/>
        </authorList>
    </citation>
    <scope>NUCLEOTIDE SEQUENCE [LARGE SCALE GENOMIC DNA]</scope>
    <source>
        <strain evidence="2 3">AU19729</strain>
    </source>
</reference>
<feature type="transmembrane region" description="Helical" evidence="1">
    <location>
        <begin position="125"/>
        <end position="146"/>
    </location>
</feature>
<keyword evidence="1" id="KW-0812">Transmembrane</keyword>
<feature type="transmembrane region" description="Helical" evidence="1">
    <location>
        <begin position="153"/>
        <end position="172"/>
    </location>
</feature>
<accession>A0A2S9N090</accession>
<feature type="transmembrane region" description="Helical" evidence="1">
    <location>
        <begin position="325"/>
        <end position="343"/>
    </location>
</feature>
<sequence length="401" mass="45377">MSGVFTMTEKNRNRVLAFCRFSIVYVLLFVCAGNITNSVLLKWGFRDAQADDLRNTFSLIGMMDGGAPKPFVYRSSFPKAAKWLAERIEPDTQQKLYRSITRHDSLRNAYFSDLPKQYWTPVVAITYHLTYIAIVLSALFALLLVYKLARLHGLSFGQSVGFLAGFSFLYPLTFQQGAYYYDFFEILGALGACYFLLRQRMIACTATIAIFSLNKETFFLVPLALFFLHDRDVPLSRRVGWLAVQLAICGVTRHFIMSGYAHNAGDFVAFQLWGNLKFWVNPASYLSFYNLIGKGIFTPSLENPLMLVPLAVFFRAAWRNTPANYRRYFLAAFLPVLPLFMLFGCRDEARNFSVVFPAVVLIALHGATRFDAIFGKRADAVEGAGRAPRRAEVERAAEAVL</sequence>
<comment type="caution">
    <text evidence="2">The sequence shown here is derived from an EMBL/GenBank/DDBJ whole genome shotgun (WGS) entry which is preliminary data.</text>
</comment>
<evidence type="ECO:0000256" key="1">
    <source>
        <dbReference type="SAM" id="Phobius"/>
    </source>
</evidence>
<dbReference type="AlphaFoldDB" id="A0A2S9N090"/>
<dbReference type="Proteomes" id="UP000238982">
    <property type="component" value="Unassembled WGS sequence"/>
</dbReference>
<feature type="transmembrane region" description="Helical" evidence="1">
    <location>
        <begin position="349"/>
        <end position="367"/>
    </location>
</feature>
<protein>
    <submittedName>
        <fullName evidence="2">Uncharacterized protein</fullName>
    </submittedName>
</protein>
<evidence type="ECO:0000313" key="2">
    <source>
        <dbReference type="EMBL" id="PRF65713.1"/>
    </source>
</evidence>
<dbReference type="RefSeq" id="WP_105795888.1">
    <property type="nucleotide sequence ID" value="NZ_JAGSWF010000043.1"/>
</dbReference>
<feature type="transmembrane region" description="Helical" evidence="1">
    <location>
        <begin position="15"/>
        <end position="35"/>
    </location>
</feature>
<name>A0A2S9N090_9BURK</name>
<organism evidence="2 3">
    <name type="scientific">Burkholderia multivorans</name>
    <dbReference type="NCBI Taxonomy" id="87883"/>
    <lineage>
        <taxon>Bacteria</taxon>
        <taxon>Pseudomonadati</taxon>
        <taxon>Pseudomonadota</taxon>
        <taxon>Betaproteobacteria</taxon>
        <taxon>Burkholderiales</taxon>
        <taxon>Burkholderiaceae</taxon>
        <taxon>Burkholderia</taxon>
        <taxon>Burkholderia cepacia complex</taxon>
    </lineage>
</organism>
<keyword evidence="1" id="KW-0472">Membrane</keyword>
<proteinExistence type="predicted"/>
<feature type="transmembrane region" description="Helical" evidence="1">
    <location>
        <begin position="239"/>
        <end position="256"/>
    </location>
</feature>
<dbReference type="EMBL" id="PVGH01000017">
    <property type="protein sequence ID" value="PRF65713.1"/>
    <property type="molecule type" value="Genomic_DNA"/>
</dbReference>
<keyword evidence="1" id="KW-1133">Transmembrane helix</keyword>
<feature type="transmembrane region" description="Helical" evidence="1">
    <location>
        <begin position="178"/>
        <end position="197"/>
    </location>
</feature>